<dbReference type="InterPro" id="IPR036010">
    <property type="entry name" value="2Fe-2S_ferredoxin-like_sf"/>
</dbReference>
<protein>
    <recommendedName>
        <fullName evidence="1">Dihydroorotate dehydrogenase electron transfer subunit iron-sulphur cluster binding domain-containing protein</fullName>
    </recommendedName>
</protein>
<dbReference type="EMBL" id="PGTM01000034">
    <property type="protein sequence ID" value="PJF36734.1"/>
    <property type="molecule type" value="Genomic_DNA"/>
</dbReference>
<evidence type="ECO:0000313" key="3">
    <source>
        <dbReference type="Proteomes" id="UP000229681"/>
    </source>
</evidence>
<sequence>MQQGQAIIERIRRISAGVQRLELAVEKPHQAISGGQFFLARTDSAYGPYLREAWLPIAVRENVVIVERPTRYAYLPNQVIDLLGPIGRPFPLRSSARTLLLIAYEATPAIFLLMLQSALARQCAATLVLIGQARRYPFEALPPALEVTLAEYHERWAEREQQIAWADQIFAAAPPPYDIPAYLRLLEDVQRIRQAIGPETLYGVFQPPMPCGIGACQACLVRLQSGDEMLACIDGLAFDLTRVNLLQNLPNSPGA</sequence>
<gene>
    <name evidence="2" type="ORF">CUN49_03935</name>
</gene>
<dbReference type="AlphaFoldDB" id="A0A2M8PGQ9"/>
<proteinExistence type="predicted"/>
<dbReference type="GO" id="GO:0051536">
    <property type="term" value="F:iron-sulfur cluster binding"/>
    <property type="evidence" value="ECO:0007669"/>
    <property type="project" value="InterPro"/>
</dbReference>
<dbReference type="Proteomes" id="UP000229681">
    <property type="component" value="Unassembled WGS sequence"/>
</dbReference>
<dbReference type="InterPro" id="IPR037117">
    <property type="entry name" value="Dihydroorotate_DH_ele_sf"/>
</dbReference>
<reference evidence="2 3" key="1">
    <citation type="submission" date="2017-11" db="EMBL/GenBank/DDBJ databases">
        <title>Evolution of Phototrophy in the Chloroflexi Phylum Driven by Horizontal Gene Transfer.</title>
        <authorList>
            <person name="Ward L.M."/>
            <person name="Hemp J."/>
            <person name="Shih P.M."/>
            <person name="Mcglynn S.E."/>
            <person name="Fischer W."/>
        </authorList>
    </citation>
    <scope>NUCLEOTIDE SEQUENCE [LARGE SCALE GENOMIC DNA]</scope>
    <source>
        <strain evidence="2">JP3_13</strain>
    </source>
</reference>
<accession>A0A2M8PGQ9</accession>
<feature type="domain" description="Dihydroorotate dehydrogenase electron transfer subunit iron-sulphur cluster binding" evidence="1">
    <location>
        <begin position="209"/>
        <end position="243"/>
    </location>
</feature>
<dbReference type="Pfam" id="PF10418">
    <property type="entry name" value="DHODB_Fe-S_bind"/>
    <property type="match status" value="1"/>
</dbReference>
<organism evidence="2 3">
    <name type="scientific">Candidatus Thermofonsia Clade 1 bacterium</name>
    <dbReference type="NCBI Taxonomy" id="2364210"/>
    <lineage>
        <taxon>Bacteria</taxon>
        <taxon>Bacillati</taxon>
        <taxon>Chloroflexota</taxon>
        <taxon>Candidatus Thermofontia</taxon>
        <taxon>Candidatus Thermofonsia Clade 1</taxon>
    </lineage>
</organism>
<evidence type="ECO:0000313" key="2">
    <source>
        <dbReference type="EMBL" id="PJF36734.1"/>
    </source>
</evidence>
<comment type="caution">
    <text evidence="2">The sequence shown here is derived from an EMBL/GenBank/DDBJ whole genome shotgun (WGS) entry which is preliminary data.</text>
</comment>
<dbReference type="SUPFAM" id="SSF54292">
    <property type="entry name" value="2Fe-2S ferredoxin-like"/>
    <property type="match status" value="1"/>
</dbReference>
<name>A0A2M8PGQ9_9CHLR</name>
<dbReference type="InterPro" id="IPR019480">
    <property type="entry name" value="Dihydroorotate_DH_Fe-S-bd"/>
</dbReference>
<evidence type="ECO:0000259" key="1">
    <source>
        <dbReference type="Pfam" id="PF10418"/>
    </source>
</evidence>
<dbReference type="Gene3D" id="2.10.240.10">
    <property type="entry name" value="Dihydroorotate dehydrogenase, electron transfer subunit"/>
    <property type="match status" value="1"/>
</dbReference>